<dbReference type="AlphaFoldDB" id="A0A1F7SN35"/>
<evidence type="ECO:0000313" key="2">
    <source>
        <dbReference type="EMBL" id="OGL54617.1"/>
    </source>
</evidence>
<accession>A0A1F7SN35</accession>
<sequence>MTKYKKAFQNVILILSSLLFCFLMLEIVLRFFLKNRYTYIPHPKGLYETDKKRGYKLVKNFKGVFLDSDGNYIAKAETNSLGFRDYEYGGKKGNTFRILVLGDSFTFGAGVEFEDTFVKQLESILGEKNDGKKYEVINAGVMGYGTDQEYYYLKEWGFKLKPDLVIVAFYIQI</sequence>
<evidence type="ECO:0000313" key="3">
    <source>
        <dbReference type="Proteomes" id="UP000178082"/>
    </source>
</evidence>
<keyword evidence="1" id="KW-0472">Membrane</keyword>
<evidence type="ECO:0008006" key="4">
    <source>
        <dbReference type="Google" id="ProtNLM"/>
    </source>
</evidence>
<keyword evidence="1" id="KW-0812">Transmembrane</keyword>
<proteinExistence type="predicted"/>
<name>A0A1F7SN35_9BACT</name>
<gene>
    <name evidence="2" type="ORF">A3G31_12105</name>
</gene>
<dbReference type="Proteomes" id="UP000178082">
    <property type="component" value="Unassembled WGS sequence"/>
</dbReference>
<feature type="transmembrane region" description="Helical" evidence="1">
    <location>
        <begin position="12"/>
        <end position="33"/>
    </location>
</feature>
<protein>
    <recommendedName>
        <fullName evidence="4">SGNH hydrolase-type esterase domain-containing protein</fullName>
    </recommendedName>
</protein>
<dbReference type="Gene3D" id="3.40.50.1110">
    <property type="entry name" value="SGNH hydrolase"/>
    <property type="match status" value="1"/>
</dbReference>
<reference evidence="2 3" key="1">
    <citation type="journal article" date="2016" name="Nat. Commun.">
        <title>Thousands of microbial genomes shed light on interconnected biogeochemical processes in an aquifer system.</title>
        <authorList>
            <person name="Anantharaman K."/>
            <person name="Brown C.T."/>
            <person name="Hug L.A."/>
            <person name="Sharon I."/>
            <person name="Castelle C.J."/>
            <person name="Probst A.J."/>
            <person name="Thomas B.C."/>
            <person name="Singh A."/>
            <person name="Wilkins M.J."/>
            <person name="Karaoz U."/>
            <person name="Brodie E.L."/>
            <person name="Williams K.H."/>
            <person name="Hubbard S.S."/>
            <person name="Banfield J.F."/>
        </authorList>
    </citation>
    <scope>NUCLEOTIDE SEQUENCE [LARGE SCALE GENOMIC DNA]</scope>
</reference>
<evidence type="ECO:0000256" key="1">
    <source>
        <dbReference type="SAM" id="Phobius"/>
    </source>
</evidence>
<dbReference type="STRING" id="1817883.A3G31_12105"/>
<dbReference type="EMBL" id="MGDI01000010">
    <property type="protein sequence ID" value="OGL54617.1"/>
    <property type="molecule type" value="Genomic_DNA"/>
</dbReference>
<organism evidence="2 3">
    <name type="scientific">Candidatus Schekmanbacteria bacterium RIFCSPLOWO2_12_FULL_38_15</name>
    <dbReference type="NCBI Taxonomy" id="1817883"/>
    <lineage>
        <taxon>Bacteria</taxon>
        <taxon>Candidatus Schekmaniibacteriota</taxon>
    </lineage>
</organism>
<comment type="caution">
    <text evidence="2">The sequence shown here is derived from an EMBL/GenBank/DDBJ whole genome shotgun (WGS) entry which is preliminary data.</text>
</comment>
<dbReference type="SUPFAM" id="SSF52266">
    <property type="entry name" value="SGNH hydrolase"/>
    <property type="match status" value="1"/>
</dbReference>
<dbReference type="InterPro" id="IPR036514">
    <property type="entry name" value="SGNH_hydro_sf"/>
</dbReference>
<keyword evidence="1" id="KW-1133">Transmembrane helix</keyword>